<evidence type="ECO:0000313" key="2">
    <source>
        <dbReference type="Proteomes" id="UP000280455"/>
    </source>
</evidence>
<organism evidence="1 2">
    <name type="scientific">Pseudomonas chlororaphis subsp. aureofaciens</name>
    <dbReference type="NCBI Taxonomy" id="587851"/>
    <lineage>
        <taxon>Bacteria</taxon>
        <taxon>Pseudomonadati</taxon>
        <taxon>Pseudomonadota</taxon>
        <taxon>Gammaproteobacteria</taxon>
        <taxon>Pseudomonadales</taxon>
        <taxon>Pseudomonadaceae</taxon>
        <taxon>Pseudomonas</taxon>
    </lineage>
</organism>
<dbReference type="AlphaFoldDB" id="A0AAD1E7N2"/>
<name>A0AAD1E7N2_9PSED</name>
<accession>A0AAD1E7N2</accession>
<dbReference type="Proteomes" id="UP000280455">
    <property type="component" value="Chromosome"/>
</dbReference>
<reference evidence="1 2" key="1">
    <citation type="submission" date="2018-03" db="EMBL/GenBank/DDBJ databases">
        <title>Diversity of phytobeneficial traits revealed by whole-genome analysis of worldwide-isolated phenazine-producing Pseudomonas spp.</title>
        <authorList>
            <person name="Biessy A."/>
            <person name="Novinscak A."/>
            <person name="Blom J."/>
            <person name="Leger G."/>
            <person name="Thomashow L.S."/>
            <person name="Cazorla F.M."/>
            <person name="Josic D."/>
            <person name="Filion M."/>
        </authorList>
    </citation>
    <scope>NUCLEOTIDE SEQUENCE [LARGE SCALE GENOMIC DNA]</scope>
    <source>
        <strain evidence="1 2">ChPhzS24</strain>
    </source>
</reference>
<protein>
    <submittedName>
        <fullName evidence="1">Uncharacterized protein</fullName>
    </submittedName>
</protein>
<gene>
    <name evidence="1" type="ORF">C4K07_3717</name>
</gene>
<sequence length="47" mass="5300">MRHAFTFLIESEKRPLPSQPYKVDHAPAARRKNCSHVLSCGHCPPAD</sequence>
<proteinExistence type="predicted"/>
<evidence type="ECO:0000313" key="1">
    <source>
        <dbReference type="EMBL" id="AZE30500.1"/>
    </source>
</evidence>
<dbReference type="EMBL" id="CP027750">
    <property type="protein sequence ID" value="AZE30500.1"/>
    <property type="molecule type" value="Genomic_DNA"/>
</dbReference>